<dbReference type="GO" id="GO:0005524">
    <property type="term" value="F:ATP binding"/>
    <property type="evidence" value="ECO:0007669"/>
    <property type="project" value="UniProtKB-KW"/>
</dbReference>
<keyword evidence="5" id="KW-0997">Cell inner membrane</keyword>
<evidence type="ECO:0000313" key="22">
    <source>
        <dbReference type="Proteomes" id="UP000048926"/>
    </source>
</evidence>
<dbReference type="PRINTS" id="PR00344">
    <property type="entry name" value="BCTRLSENSOR"/>
</dbReference>
<dbReference type="Pfam" id="PF00672">
    <property type="entry name" value="HAMP"/>
    <property type="match status" value="1"/>
</dbReference>
<dbReference type="Pfam" id="PF02518">
    <property type="entry name" value="HATPase_c"/>
    <property type="match status" value="1"/>
</dbReference>
<keyword evidence="11" id="KW-0067">ATP-binding</keyword>
<protein>
    <recommendedName>
        <fullName evidence="16">C4-dicarboxylate transport sensor protein DctB</fullName>
        <ecNumber evidence="3">2.7.13.3</ecNumber>
    </recommendedName>
</protein>
<evidence type="ECO:0000256" key="13">
    <source>
        <dbReference type="ARBA" id="ARBA00023012"/>
    </source>
</evidence>
<dbReference type="AlphaFoldDB" id="A0A0M6Y4P9"/>
<evidence type="ECO:0000256" key="18">
    <source>
        <dbReference type="SAM" id="Phobius"/>
    </source>
</evidence>
<dbReference type="Gene3D" id="6.10.340.10">
    <property type="match status" value="1"/>
</dbReference>
<evidence type="ECO:0000256" key="7">
    <source>
        <dbReference type="ARBA" id="ARBA00022679"/>
    </source>
</evidence>
<name>A0A0M6Y4P9_9HYPH</name>
<keyword evidence="8 18" id="KW-0812">Transmembrane</keyword>
<feature type="transmembrane region" description="Helical" evidence="18">
    <location>
        <begin position="12"/>
        <end position="38"/>
    </location>
</feature>
<dbReference type="InterPro" id="IPR036097">
    <property type="entry name" value="HisK_dim/P_sf"/>
</dbReference>
<dbReference type="Gene3D" id="3.30.565.10">
    <property type="entry name" value="Histidine kinase-like ATPase, C-terminal domain"/>
    <property type="match status" value="1"/>
</dbReference>
<keyword evidence="17" id="KW-0175">Coiled coil</keyword>
<dbReference type="Gene3D" id="1.10.287.130">
    <property type="match status" value="1"/>
</dbReference>
<dbReference type="PROSITE" id="PS50109">
    <property type="entry name" value="HIS_KIN"/>
    <property type="match status" value="1"/>
</dbReference>
<evidence type="ECO:0000256" key="8">
    <source>
        <dbReference type="ARBA" id="ARBA00022692"/>
    </source>
</evidence>
<organism evidence="21 22">
    <name type="scientific">Roseibium aggregatum</name>
    <dbReference type="NCBI Taxonomy" id="187304"/>
    <lineage>
        <taxon>Bacteria</taxon>
        <taxon>Pseudomonadati</taxon>
        <taxon>Pseudomonadota</taxon>
        <taxon>Alphaproteobacteria</taxon>
        <taxon>Hyphomicrobiales</taxon>
        <taxon>Stappiaceae</taxon>
        <taxon>Roseibium</taxon>
    </lineage>
</organism>
<keyword evidence="22" id="KW-1185">Reference proteome</keyword>
<evidence type="ECO:0000256" key="15">
    <source>
        <dbReference type="ARBA" id="ARBA00059004"/>
    </source>
</evidence>
<dbReference type="CDD" id="cd06225">
    <property type="entry name" value="HAMP"/>
    <property type="match status" value="1"/>
</dbReference>
<dbReference type="InterPro" id="IPR004358">
    <property type="entry name" value="Sig_transdc_His_kin-like_C"/>
</dbReference>
<keyword evidence="4" id="KW-1003">Cell membrane</keyword>
<evidence type="ECO:0000313" key="21">
    <source>
        <dbReference type="EMBL" id="CTQ43780.1"/>
    </source>
</evidence>
<dbReference type="CDD" id="cd00082">
    <property type="entry name" value="HisKA"/>
    <property type="match status" value="1"/>
</dbReference>
<evidence type="ECO:0000256" key="4">
    <source>
        <dbReference type="ARBA" id="ARBA00022475"/>
    </source>
</evidence>
<evidence type="ECO:0000256" key="12">
    <source>
        <dbReference type="ARBA" id="ARBA00022989"/>
    </source>
</evidence>
<comment type="catalytic activity">
    <reaction evidence="1">
        <text>ATP + protein L-histidine = ADP + protein N-phospho-L-histidine.</text>
        <dbReference type="EC" id="2.7.13.3"/>
    </reaction>
</comment>
<evidence type="ECO:0000256" key="9">
    <source>
        <dbReference type="ARBA" id="ARBA00022741"/>
    </source>
</evidence>
<comment type="function">
    <text evidence="15">Member of the two-component regulatory system DctB/DctD involved in the transport of C4-dicarboxylates. DctB functions as a membrane-associated protein kinase that phosphorylates DctD in response to environmental signals.</text>
</comment>
<feature type="transmembrane region" description="Helical" evidence="18">
    <location>
        <begin position="336"/>
        <end position="360"/>
    </location>
</feature>
<dbReference type="Pfam" id="PF00512">
    <property type="entry name" value="HisKA"/>
    <property type="match status" value="1"/>
</dbReference>
<evidence type="ECO:0000259" key="20">
    <source>
        <dbReference type="PROSITE" id="PS50885"/>
    </source>
</evidence>
<dbReference type="SMART" id="SM00388">
    <property type="entry name" value="HisKA"/>
    <property type="match status" value="1"/>
</dbReference>
<dbReference type="Proteomes" id="UP000048926">
    <property type="component" value="Unassembled WGS sequence"/>
</dbReference>
<dbReference type="InterPro" id="IPR003594">
    <property type="entry name" value="HATPase_dom"/>
</dbReference>
<feature type="domain" description="HAMP" evidence="20">
    <location>
        <begin position="362"/>
        <end position="414"/>
    </location>
</feature>
<reference evidence="22" key="1">
    <citation type="submission" date="2015-07" db="EMBL/GenBank/DDBJ databases">
        <authorList>
            <person name="Rodrigo-Torres Lidia"/>
            <person name="Arahal R.David."/>
        </authorList>
    </citation>
    <scope>NUCLEOTIDE SEQUENCE [LARGE SCALE GENOMIC DNA]</scope>
    <source>
        <strain evidence="22">CECT 4801</strain>
    </source>
</reference>
<dbReference type="InterPro" id="IPR036890">
    <property type="entry name" value="HATPase_C_sf"/>
</dbReference>
<evidence type="ECO:0000256" key="16">
    <source>
        <dbReference type="ARBA" id="ARBA00073143"/>
    </source>
</evidence>
<dbReference type="FunFam" id="1.10.287.130:FF:000049">
    <property type="entry name" value="C4-dicarboxylate transport sensor protein DctB"/>
    <property type="match status" value="1"/>
</dbReference>
<dbReference type="SUPFAM" id="SSF47384">
    <property type="entry name" value="Homodimeric domain of signal transducing histidine kinase"/>
    <property type="match status" value="1"/>
</dbReference>
<evidence type="ECO:0000256" key="5">
    <source>
        <dbReference type="ARBA" id="ARBA00022519"/>
    </source>
</evidence>
<keyword evidence="6" id="KW-0597">Phosphoprotein</keyword>
<evidence type="ECO:0000256" key="1">
    <source>
        <dbReference type="ARBA" id="ARBA00000085"/>
    </source>
</evidence>
<evidence type="ECO:0000256" key="10">
    <source>
        <dbReference type="ARBA" id="ARBA00022777"/>
    </source>
</evidence>
<evidence type="ECO:0000256" key="3">
    <source>
        <dbReference type="ARBA" id="ARBA00012438"/>
    </source>
</evidence>
<dbReference type="GO" id="GO:0005886">
    <property type="term" value="C:plasma membrane"/>
    <property type="evidence" value="ECO:0007669"/>
    <property type="project" value="UniProtKB-SubCell"/>
</dbReference>
<dbReference type="OrthoDB" id="9789238at2"/>
<keyword evidence="7 21" id="KW-0808">Transferase</keyword>
<keyword evidence="12 18" id="KW-1133">Transmembrane helix</keyword>
<evidence type="ECO:0000256" key="2">
    <source>
        <dbReference type="ARBA" id="ARBA00004429"/>
    </source>
</evidence>
<dbReference type="SUPFAM" id="SSF158472">
    <property type="entry name" value="HAMP domain-like"/>
    <property type="match status" value="1"/>
</dbReference>
<dbReference type="InterPro" id="IPR003660">
    <property type="entry name" value="HAMP_dom"/>
</dbReference>
<feature type="domain" description="Histidine kinase" evidence="19">
    <location>
        <begin position="455"/>
        <end position="670"/>
    </location>
</feature>
<sequence>MTETANRGRGTIWFRLLLSILTIAAITWIILAIGVVFFTQARSDFGEITEKSIPEIALASELSEYATRLAVIATEIAAQTREREPEAMREDVEAASQGISGLLETNILSDTKNTAKIIEAKETLSDKLGSFLQVSRDLQAINRSLEHYQVELRWLQIDIQTEVAARIQDLSFNIDSLSSEMVRSQSRTDRVAAAAIIRQETLLREQMQTIGSSTATAITFLLQALYVDTAEKLAQLEDLNFDALENLQGMLAEVPQKADTETLVSSLERLQAFAYDETGVFAGSRDRIELQQQALGDLSTAQAAVADLQAALVELGRERRLAALTFTNQAAERLRIASLLLAVATVICGVICAGILLFYVRNQIVARLHRLAEALIEIAQGNLSTPIPTRGNDEIARMGAATEIFRSSVVELNRTHENLQKEIVERKRAFDQLKQTQRELVQAGKLAALGQMSAGISHELNQPLAAMKHHLHNLRLLLAKGKSEAVEAKVDVVENLAERMSRVIKHLNGIARRSDYAVKDLTLEQALEPVVSLFERRLEESNVALNVSDTAGKLTLRADPVLLEQVLINVIGNSVDAIDMKAAGGGEIRIEAEQTGGDATILIADNGIGLQGQSATQLTDPFVTTKEVGKGLGLGLTISFNIMQDMDGHLELAENDQGGVTVQLRLPCAAQNKVGQLEHSV</sequence>
<dbReference type="STRING" id="187304.B0E33_18365"/>
<proteinExistence type="predicted"/>
<dbReference type="PANTHER" id="PTHR43065">
    <property type="entry name" value="SENSOR HISTIDINE KINASE"/>
    <property type="match status" value="1"/>
</dbReference>
<evidence type="ECO:0000256" key="17">
    <source>
        <dbReference type="SAM" id="Coils"/>
    </source>
</evidence>
<dbReference type="SMART" id="SM00304">
    <property type="entry name" value="HAMP"/>
    <property type="match status" value="1"/>
</dbReference>
<dbReference type="InterPro" id="IPR005467">
    <property type="entry name" value="His_kinase_dom"/>
</dbReference>
<comment type="subcellular location">
    <subcellularLocation>
        <location evidence="2">Cell inner membrane</location>
        <topology evidence="2">Multi-pass membrane protein</topology>
    </subcellularLocation>
</comment>
<dbReference type="InterPro" id="IPR003661">
    <property type="entry name" value="HisK_dim/P_dom"/>
</dbReference>
<dbReference type="SUPFAM" id="SSF55874">
    <property type="entry name" value="ATPase domain of HSP90 chaperone/DNA topoisomerase II/histidine kinase"/>
    <property type="match status" value="1"/>
</dbReference>
<accession>A0A0M6Y4P9</accession>
<evidence type="ECO:0000256" key="6">
    <source>
        <dbReference type="ARBA" id="ARBA00022553"/>
    </source>
</evidence>
<evidence type="ECO:0000256" key="11">
    <source>
        <dbReference type="ARBA" id="ARBA00022840"/>
    </source>
</evidence>
<dbReference type="SMART" id="SM00387">
    <property type="entry name" value="HATPase_c"/>
    <property type="match status" value="1"/>
</dbReference>
<keyword evidence="13" id="KW-0902">Two-component regulatory system</keyword>
<keyword evidence="9" id="KW-0547">Nucleotide-binding</keyword>
<dbReference type="EMBL" id="CXST01000001">
    <property type="protein sequence ID" value="CTQ43780.1"/>
    <property type="molecule type" value="Genomic_DNA"/>
</dbReference>
<dbReference type="EC" id="2.7.13.3" evidence="3"/>
<evidence type="ECO:0000256" key="14">
    <source>
        <dbReference type="ARBA" id="ARBA00023136"/>
    </source>
</evidence>
<dbReference type="GO" id="GO:0000155">
    <property type="term" value="F:phosphorelay sensor kinase activity"/>
    <property type="evidence" value="ECO:0007669"/>
    <property type="project" value="InterPro"/>
</dbReference>
<evidence type="ECO:0000259" key="19">
    <source>
        <dbReference type="PROSITE" id="PS50109"/>
    </source>
</evidence>
<keyword evidence="14 18" id="KW-0472">Membrane</keyword>
<gene>
    <name evidence="21" type="primary">pgtB</name>
    <name evidence="21" type="ORF">LAL4801_02222</name>
</gene>
<dbReference type="RefSeq" id="WP_082444527.1">
    <property type="nucleotide sequence ID" value="NZ_CXST01000001.1"/>
</dbReference>
<dbReference type="PROSITE" id="PS50885">
    <property type="entry name" value="HAMP"/>
    <property type="match status" value="1"/>
</dbReference>
<keyword evidence="10" id="KW-0418">Kinase</keyword>
<feature type="coiled-coil region" evidence="17">
    <location>
        <begin position="409"/>
        <end position="439"/>
    </location>
</feature>
<dbReference type="PANTHER" id="PTHR43065:SF46">
    <property type="entry name" value="C4-DICARBOXYLATE TRANSPORT SENSOR PROTEIN DCTB"/>
    <property type="match status" value="1"/>
</dbReference>